<sequence>MSRAKLAPWRQLLSRIATPKISRALNQRARTTAELQISEPLILQPTLAADACVIWLHGLGADRYDFMPVAEMLQKRLHSTRFVLPQAPTQAVTINGGYAMPSWYDILAMSPARAINREQLEASAQQVIALIEAQRDSGIDPARIVLAGFSQGGAVVLHTAFLRWQFALGGVIALSTYAPTFSDDIQLADTKKQLPALCLHGTFDDIVLPAMGRAAHDYLSASGVSVQWRDYPMGHEVVNEEIRDIADWLEQRFTS</sequence>
<dbReference type="PANTHER" id="PTHR10655:SF17">
    <property type="entry name" value="LYSOPHOSPHOLIPASE-LIKE PROTEIN 1"/>
    <property type="match status" value="1"/>
</dbReference>
<dbReference type="AlphaFoldDB" id="A0A1H5EBC2"/>
<dbReference type="InterPro" id="IPR050565">
    <property type="entry name" value="LYPA1-2/EST-like"/>
</dbReference>
<dbReference type="InterPro" id="IPR003140">
    <property type="entry name" value="PLipase/COase/thioEstase"/>
</dbReference>
<dbReference type="STRING" id="53406.SAMN05421553_3556"/>
<reference evidence="5" key="1">
    <citation type="submission" date="2016-10" db="EMBL/GenBank/DDBJ databases">
        <authorList>
            <person name="Varghese N."/>
            <person name="Submissions S."/>
        </authorList>
    </citation>
    <scope>NUCLEOTIDE SEQUENCE [LARGE SCALE GENOMIC DNA]</scope>
    <source>
        <strain evidence="5">DSM 12111</strain>
    </source>
</reference>
<dbReference type="EMBL" id="FNSC01000001">
    <property type="protein sequence ID" value="SED88389.1"/>
    <property type="molecule type" value="Genomic_DNA"/>
</dbReference>
<keyword evidence="2" id="KW-0378">Hydrolase</keyword>
<feature type="domain" description="Phospholipase/carboxylesterase/thioesterase" evidence="3">
    <location>
        <begin position="41"/>
        <end position="250"/>
    </location>
</feature>
<gene>
    <name evidence="4" type="ORF">SAMN05421553_3556</name>
</gene>
<keyword evidence="5" id="KW-1185">Reference proteome</keyword>
<evidence type="ECO:0000256" key="1">
    <source>
        <dbReference type="ARBA" id="ARBA00006499"/>
    </source>
</evidence>
<name>A0A1H5EBC2_PSEAG</name>
<dbReference type="GO" id="GO:0016787">
    <property type="term" value="F:hydrolase activity"/>
    <property type="evidence" value="ECO:0007669"/>
    <property type="project" value="UniProtKB-KW"/>
</dbReference>
<evidence type="ECO:0000313" key="4">
    <source>
        <dbReference type="EMBL" id="SED88389.1"/>
    </source>
</evidence>
<dbReference type="Proteomes" id="UP000242849">
    <property type="component" value="Unassembled WGS sequence"/>
</dbReference>
<comment type="similarity">
    <text evidence="1">Belongs to the AB hydrolase superfamily. AB hydrolase 2 family.</text>
</comment>
<dbReference type="InterPro" id="IPR029058">
    <property type="entry name" value="AB_hydrolase_fold"/>
</dbReference>
<organism evidence="4 5">
    <name type="scientific">Pseudomonas anguilliseptica</name>
    <dbReference type="NCBI Taxonomy" id="53406"/>
    <lineage>
        <taxon>Bacteria</taxon>
        <taxon>Pseudomonadati</taxon>
        <taxon>Pseudomonadota</taxon>
        <taxon>Gammaproteobacteria</taxon>
        <taxon>Pseudomonadales</taxon>
        <taxon>Pseudomonadaceae</taxon>
        <taxon>Pseudomonas</taxon>
    </lineage>
</organism>
<proteinExistence type="inferred from homology"/>
<dbReference type="SUPFAM" id="SSF53474">
    <property type="entry name" value="alpha/beta-Hydrolases"/>
    <property type="match status" value="1"/>
</dbReference>
<evidence type="ECO:0000313" key="5">
    <source>
        <dbReference type="Proteomes" id="UP000242849"/>
    </source>
</evidence>
<accession>A0A1H5EBC2</accession>
<dbReference type="Pfam" id="PF02230">
    <property type="entry name" value="Abhydrolase_2"/>
    <property type="match status" value="1"/>
</dbReference>
<protein>
    <submittedName>
        <fullName evidence="4">Phospholipase/carboxylesterase</fullName>
    </submittedName>
</protein>
<evidence type="ECO:0000256" key="2">
    <source>
        <dbReference type="ARBA" id="ARBA00022801"/>
    </source>
</evidence>
<dbReference type="Gene3D" id="3.40.50.1820">
    <property type="entry name" value="alpha/beta hydrolase"/>
    <property type="match status" value="1"/>
</dbReference>
<dbReference type="PANTHER" id="PTHR10655">
    <property type="entry name" value="LYSOPHOSPHOLIPASE-RELATED"/>
    <property type="match status" value="1"/>
</dbReference>
<evidence type="ECO:0000259" key="3">
    <source>
        <dbReference type="Pfam" id="PF02230"/>
    </source>
</evidence>